<feature type="domain" description="Cyanobacterial TRADD-N associated 2 transmembrane" evidence="2">
    <location>
        <begin position="24"/>
        <end position="75"/>
    </location>
</feature>
<protein>
    <recommendedName>
        <fullName evidence="2">Cyanobacterial TRADD-N associated 2 transmembrane domain-containing protein</fullName>
    </recommendedName>
</protein>
<evidence type="ECO:0000313" key="3">
    <source>
        <dbReference type="EMBL" id="EFW92638.1"/>
    </source>
</evidence>
<sequence length="77" mass="8348">MGSTVENLQNFADLEDHTKLRYLIMGSGVMVIFVGIVLFVLIDDPLIALLAIAAGILDITVVSKFIAKQSKRANEDA</sequence>
<accession>E7QRL9</accession>
<dbReference type="Pfam" id="PF20712">
    <property type="entry name" value="CyanoTRADDas_TM"/>
    <property type="match status" value="1"/>
</dbReference>
<evidence type="ECO:0000313" key="4">
    <source>
        <dbReference type="EMBL" id="SHK16985.1"/>
    </source>
</evidence>
<dbReference type="InterPro" id="IPR048567">
    <property type="entry name" value="CyanoTRADDas_TM"/>
</dbReference>
<dbReference type="STRING" id="797209.GCA_000376445_00122"/>
<reference evidence="3 5" key="1">
    <citation type="journal article" date="2014" name="ISME J.">
        <title>Trehalose/2-sulfotrehalose biosynthesis and glycine-betaine uptake are widely spread mechanisms for osmoadaptation in the Halobacteriales.</title>
        <authorList>
            <person name="Youssef N.H."/>
            <person name="Savage-Ashlock K.N."/>
            <person name="McCully A.L."/>
            <person name="Luedtke B."/>
            <person name="Shaw E.I."/>
            <person name="Hoff W.D."/>
            <person name="Elshahed M.S."/>
        </authorList>
    </citation>
    <scope>NUCLEOTIDE SEQUENCE [LARGE SCALE GENOMIC DNA]</scope>
    <source>
        <strain evidence="3 5">DX253</strain>
    </source>
</reference>
<keyword evidence="1" id="KW-0812">Transmembrane</keyword>
<dbReference type="Proteomes" id="UP000003751">
    <property type="component" value="Unassembled WGS sequence"/>
</dbReference>
<dbReference type="PATRIC" id="fig|797209.4.peg.1433"/>
<evidence type="ECO:0000313" key="5">
    <source>
        <dbReference type="Proteomes" id="UP000003751"/>
    </source>
</evidence>
<gene>
    <name evidence="4" type="ORF">SAMN05444342_0818</name>
    <name evidence="3" type="ORF">ZOD2009_07209</name>
</gene>
<evidence type="ECO:0000256" key="1">
    <source>
        <dbReference type="SAM" id="Phobius"/>
    </source>
</evidence>
<dbReference type="EMBL" id="FRAN01000001">
    <property type="protein sequence ID" value="SHK16985.1"/>
    <property type="molecule type" value="Genomic_DNA"/>
</dbReference>
<keyword evidence="1" id="KW-1133">Transmembrane helix</keyword>
<keyword evidence="6" id="KW-1185">Reference proteome</keyword>
<keyword evidence="1" id="KW-0472">Membrane</keyword>
<dbReference type="EMBL" id="AEMG01000006">
    <property type="protein sequence ID" value="EFW92638.1"/>
    <property type="molecule type" value="Genomic_DNA"/>
</dbReference>
<evidence type="ECO:0000313" key="6">
    <source>
        <dbReference type="Proteomes" id="UP000184203"/>
    </source>
</evidence>
<reference evidence="4" key="2">
    <citation type="submission" date="2016-11" db="EMBL/GenBank/DDBJ databases">
        <authorList>
            <person name="Jaros S."/>
            <person name="Januszkiewicz K."/>
            <person name="Wedrychowicz H."/>
        </authorList>
    </citation>
    <scope>NUCLEOTIDE SEQUENCE [LARGE SCALE GENOMIC DNA]</scope>
    <source>
        <strain evidence="4">DX253</strain>
    </source>
</reference>
<feature type="transmembrane region" description="Helical" evidence="1">
    <location>
        <begin position="47"/>
        <end position="67"/>
    </location>
</feature>
<name>E7QRL9_HALPU</name>
<reference evidence="6" key="3">
    <citation type="submission" date="2016-11" db="EMBL/GenBank/DDBJ databases">
        <authorList>
            <person name="Varghese N."/>
            <person name="Submissions S."/>
        </authorList>
    </citation>
    <scope>NUCLEOTIDE SEQUENCE [LARGE SCALE GENOMIC DNA]</scope>
    <source>
        <strain evidence="6">DX253</strain>
    </source>
</reference>
<dbReference type="RefSeq" id="WP_007978411.1">
    <property type="nucleotide sequence ID" value="NZ_AEMG01000006.1"/>
</dbReference>
<evidence type="ECO:0000259" key="2">
    <source>
        <dbReference type="Pfam" id="PF20712"/>
    </source>
</evidence>
<proteinExistence type="predicted"/>
<feature type="transmembrane region" description="Helical" evidence="1">
    <location>
        <begin position="20"/>
        <end position="41"/>
    </location>
</feature>
<organism evidence="3 5">
    <name type="scientific">Haladaptatus paucihalophilus DX253</name>
    <dbReference type="NCBI Taxonomy" id="797209"/>
    <lineage>
        <taxon>Archaea</taxon>
        <taxon>Methanobacteriati</taxon>
        <taxon>Methanobacteriota</taxon>
        <taxon>Stenosarchaea group</taxon>
        <taxon>Halobacteria</taxon>
        <taxon>Halobacteriales</taxon>
        <taxon>Haladaptataceae</taxon>
        <taxon>Haladaptatus</taxon>
    </lineage>
</organism>
<dbReference type="Proteomes" id="UP000184203">
    <property type="component" value="Unassembled WGS sequence"/>
</dbReference>
<dbReference type="AlphaFoldDB" id="E7QRL9"/>